<proteinExistence type="inferred from homology"/>
<evidence type="ECO:0000256" key="8">
    <source>
        <dbReference type="ARBA" id="ARBA00048484"/>
    </source>
</evidence>
<dbReference type="GO" id="GO:0005886">
    <property type="term" value="C:plasma membrane"/>
    <property type="evidence" value="ECO:0007669"/>
    <property type="project" value="TreeGrafter"/>
</dbReference>
<dbReference type="PANTHER" id="PTHR43918:SF12">
    <property type="entry name" value="ACETYLCHOLINESTERASE 1"/>
    <property type="match status" value="1"/>
</dbReference>
<dbReference type="GO" id="GO:0005615">
    <property type="term" value="C:extracellular space"/>
    <property type="evidence" value="ECO:0007669"/>
    <property type="project" value="TreeGrafter"/>
</dbReference>
<keyword evidence="10" id="KW-0732">Signal</keyword>
<dbReference type="InterPro" id="IPR029058">
    <property type="entry name" value="AB_hydrolase_fold"/>
</dbReference>
<evidence type="ECO:0000256" key="6">
    <source>
        <dbReference type="ARBA" id="ARBA00023180"/>
    </source>
</evidence>
<keyword evidence="4" id="KW-0531">Neurotransmitter degradation</keyword>
<keyword evidence="6" id="KW-0325">Glycoprotein</keyword>
<feature type="chain" id="PRO_5041766172" description="Carboxylic ester hydrolase" evidence="10">
    <location>
        <begin position="24"/>
        <end position="623"/>
    </location>
</feature>
<keyword evidence="5" id="KW-1015">Disulfide bond</keyword>
<keyword evidence="13" id="KW-1185">Reference proteome</keyword>
<evidence type="ECO:0000256" key="7">
    <source>
        <dbReference type="ARBA" id="ARBA00037263"/>
    </source>
</evidence>
<evidence type="ECO:0000313" key="13">
    <source>
        <dbReference type="Proteomes" id="UP001292094"/>
    </source>
</evidence>
<evidence type="ECO:0000256" key="2">
    <source>
        <dbReference type="ARBA" id="ARBA00022487"/>
    </source>
</evidence>
<feature type="domain" description="Carboxylesterase type B" evidence="11">
    <location>
        <begin position="27"/>
        <end position="547"/>
    </location>
</feature>
<dbReference type="GO" id="GO:0019695">
    <property type="term" value="P:choline metabolic process"/>
    <property type="evidence" value="ECO:0007669"/>
    <property type="project" value="TreeGrafter"/>
</dbReference>
<dbReference type="InterPro" id="IPR000997">
    <property type="entry name" value="Cholinesterase"/>
</dbReference>
<dbReference type="CDD" id="cd00312">
    <property type="entry name" value="Esterase_lipase"/>
    <property type="match status" value="1"/>
</dbReference>
<feature type="active site" description="Charge relay system" evidence="9">
    <location>
        <position position="460"/>
    </location>
</feature>
<dbReference type="PRINTS" id="PR00878">
    <property type="entry name" value="CHOLNESTRASE"/>
</dbReference>
<comment type="catalytic activity">
    <reaction evidence="8">
        <text>acetylcholine + H2O = choline + acetate + H(+)</text>
        <dbReference type="Rhea" id="RHEA:17561"/>
        <dbReference type="ChEBI" id="CHEBI:15354"/>
        <dbReference type="ChEBI" id="CHEBI:15355"/>
        <dbReference type="ChEBI" id="CHEBI:15377"/>
        <dbReference type="ChEBI" id="CHEBI:15378"/>
        <dbReference type="ChEBI" id="CHEBI:30089"/>
        <dbReference type="EC" id="3.1.1.7"/>
    </reaction>
</comment>
<dbReference type="AlphaFoldDB" id="A0AAE1PBH5"/>
<accession>A0AAE1PBH5</accession>
<evidence type="ECO:0000256" key="9">
    <source>
        <dbReference type="PIRSR" id="PIRSR600997-1"/>
    </source>
</evidence>
<dbReference type="GO" id="GO:0006581">
    <property type="term" value="P:acetylcholine catabolic process"/>
    <property type="evidence" value="ECO:0007669"/>
    <property type="project" value="TreeGrafter"/>
</dbReference>
<dbReference type="PANTHER" id="PTHR43918">
    <property type="entry name" value="ACETYLCHOLINESTERASE"/>
    <property type="match status" value="1"/>
</dbReference>
<evidence type="ECO:0000313" key="12">
    <source>
        <dbReference type="EMBL" id="KAK4304846.1"/>
    </source>
</evidence>
<dbReference type="InterPro" id="IPR019819">
    <property type="entry name" value="Carboxylesterase_B_CS"/>
</dbReference>
<dbReference type="GO" id="GO:0003990">
    <property type="term" value="F:acetylcholinesterase activity"/>
    <property type="evidence" value="ECO:0007669"/>
    <property type="project" value="UniProtKB-EC"/>
</dbReference>
<keyword evidence="3 10" id="KW-0378">Hydrolase</keyword>
<evidence type="ECO:0000256" key="10">
    <source>
        <dbReference type="RuleBase" id="RU361235"/>
    </source>
</evidence>
<dbReference type="Pfam" id="PF00135">
    <property type="entry name" value="COesterase"/>
    <property type="match status" value="1"/>
</dbReference>
<dbReference type="EC" id="3.1.1.-" evidence="10"/>
<gene>
    <name evidence="12" type="ORF">Pmani_023232</name>
</gene>
<feature type="active site" description="Charge relay system" evidence="9">
    <location>
        <position position="346"/>
    </location>
</feature>
<comment type="function">
    <text evidence="7">Rapidly hydrolyzes choline released into the synapse.</text>
</comment>
<keyword evidence="2" id="KW-0719">Serine esterase</keyword>
<dbReference type="InterPro" id="IPR019826">
    <property type="entry name" value="Carboxylesterase_B_AS"/>
</dbReference>
<dbReference type="PROSITE" id="PS00122">
    <property type="entry name" value="CARBOXYLESTERASE_B_1"/>
    <property type="match status" value="1"/>
</dbReference>
<name>A0AAE1PBH5_9EUCA</name>
<feature type="active site" description="Acyl-ester intermediate" evidence="9">
    <location>
        <position position="221"/>
    </location>
</feature>
<evidence type="ECO:0000256" key="5">
    <source>
        <dbReference type="ARBA" id="ARBA00023157"/>
    </source>
</evidence>
<comment type="caution">
    <text evidence="12">The sequence shown here is derived from an EMBL/GenBank/DDBJ whole genome shotgun (WGS) entry which is preliminary data.</text>
</comment>
<dbReference type="FunFam" id="3.40.50.1820:FF:000029">
    <property type="entry name" value="Acetylcholinesterase"/>
    <property type="match status" value="1"/>
</dbReference>
<evidence type="ECO:0000256" key="3">
    <source>
        <dbReference type="ARBA" id="ARBA00022801"/>
    </source>
</evidence>
<comment type="similarity">
    <text evidence="1 10">Belongs to the type-B carboxylesterase/lipase family.</text>
</comment>
<feature type="signal peptide" evidence="10">
    <location>
        <begin position="1"/>
        <end position="23"/>
    </location>
</feature>
<sequence>MAWWQRVAVAAWLLVVALCGVRAYDPLVVQTSKGAVKGVTLQTSTGRQVDAWYNIPFAQPPIGELRFRHPRPIDRWHGVKETTSLPKSCIQLPDTFFGDFRGATMWNPNTEMSEDCLYINVVVPKPRPRNAAVMVWIFGGGFYSGTSTLDVYDYKMLAAEQNVIVVAPQYRVASLGFLYMMNSDVPGNAGLFDQLMALQWIHDNIRFFGGNPDNITLFGESAGAVGISMHLLSPLSRNLFSQAIMQSGSATAPWAIISKEESVLRGLRLAEAVGCPHIRENLTLVIDCLRYTNASLLVMNEPSFGICDFPFVPIIDGAFLDELPSKSLRNNNFKKTNIMMGSNTEEGFWFIMYFLTDIFRREEEVKVTRNQFEASVRDLHPYFNEVVRQAIMFEYTDYHANDEGVMYRNAIDKMVGDYHFTCNVNEFAYSYAQAGSNVYMYYYKHRSSQNMWPKWMGVLHGDEISYIFGHPLNPEKEYTLEEQELSRRMMTYWANFAKTGNPSEGSESVWTETYWPVHTTHNREYLVLSTNSTSTGRGPRLKKCAFWKNFTPKLLRLTGERGECACPSDATLEGTCTVHPLANKPTIPEPCPSTTSGVGVIQLVLAAALPTPMLMVYSSMTRP</sequence>
<dbReference type="Proteomes" id="UP001292094">
    <property type="component" value="Unassembled WGS sequence"/>
</dbReference>
<dbReference type="Gene3D" id="3.40.50.1820">
    <property type="entry name" value="alpha/beta hydrolase"/>
    <property type="match status" value="1"/>
</dbReference>
<dbReference type="EMBL" id="JAWZYT010002374">
    <property type="protein sequence ID" value="KAK4304846.1"/>
    <property type="molecule type" value="Genomic_DNA"/>
</dbReference>
<protein>
    <recommendedName>
        <fullName evidence="10">Carboxylic ester hydrolase</fullName>
        <ecNumber evidence="10">3.1.1.-</ecNumber>
    </recommendedName>
</protein>
<organism evidence="12 13">
    <name type="scientific">Petrolisthes manimaculis</name>
    <dbReference type="NCBI Taxonomy" id="1843537"/>
    <lineage>
        <taxon>Eukaryota</taxon>
        <taxon>Metazoa</taxon>
        <taxon>Ecdysozoa</taxon>
        <taxon>Arthropoda</taxon>
        <taxon>Crustacea</taxon>
        <taxon>Multicrustacea</taxon>
        <taxon>Malacostraca</taxon>
        <taxon>Eumalacostraca</taxon>
        <taxon>Eucarida</taxon>
        <taxon>Decapoda</taxon>
        <taxon>Pleocyemata</taxon>
        <taxon>Anomura</taxon>
        <taxon>Galatheoidea</taxon>
        <taxon>Porcellanidae</taxon>
        <taxon>Petrolisthes</taxon>
    </lineage>
</organism>
<evidence type="ECO:0000256" key="4">
    <source>
        <dbReference type="ARBA" id="ARBA00022867"/>
    </source>
</evidence>
<reference evidence="12" key="1">
    <citation type="submission" date="2023-11" db="EMBL/GenBank/DDBJ databases">
        <title>Genome assemblies of two species of porcelain crab, Petrolisthes cinctipes and Petrolisthes manimaculis (Anomura: Porcellanidae).</title>
        <authorList>
            <person name="Angst P."/>
        </authorList>
    </citation>
    <scope>NUCLEOTIDE SEQUENCE</scope>
    <source>
        <strain evidence="12">PB745_02</strain>
        <tissue evidence="12">Gill</tissue>
    </source>
</reference>
<dbReference type="InterPro" id="IPR050654">
    <property type="entry name" value="AChE-related_enzymes"/>
</dbReference>
<dbReference type="InterPro" id="IPR002018">
    <property type="entry name" value="CarbesteraseB"/>
</dbReference>
<dbReference type="PROSITE" id="PS00941">
    <property type="entry name" value="CARBOXYLESTERASE_B_2"/>
    <property type="match status" value="1"/>
</dbReference>
<evidence type="ECO:0000259" key="11">
    <source>
        <dbReference type="Pfam" id="PF00135"/>
    </source>
</evidence>
<dbReference type="SUPFAM" id="SSF53474">
    <property type="entry name" value="alpha/beta-Hydrolases"/>
    <property type="match status" value="1"/>
</dbReference>
<evidence type="ECO:0000256" key="1">
    <source>
        <dbReference type="ARBA" id="ARBA00005964"/>
    </source>
</evidence>